<dbReference type="PANTHER" id="PTHR36707">
    <property type="entry name" value="T20M3.17 PROTEIN"/>
    <property type="match status" value="1"/>
</dbReference>
<evidence type="ECO:0000313" key="2">
    <source>
        <dbReference type="Proteomes" id="UP001280121"/>
    </source>
</evidence>
<dbReference type="Proteomes" id="UP001280121">
    <property type="component" value="Unassembled WGS sequence"/>
</dbReference>
<gene>
    <name evidence="1" type="ORF">Ddye_023586</name>
</gene>
<evidence type="ECO:0000313" key="1">
    <source>
        <dbReference type="EMBL" id="KAK2641823.1"/>
    </source>
</evidence>
<comment type="caution">
    <text evidence="1">The sequence shown here is derived from an EMBL/GenBank/DDBJ whole genome shotgun (WGS) entry which is preliminary data.</text>
</comment>
<accession>A0AAD9WTD6</accession>
<protein>
    <submittedName>
        <fullName evidence="1">Uncharacterized protein</fullName>
    </submittedName>
</protein>
<reference evidence="1" key="1">
    <citation type="journal article" date="2023" name="Plant J.">
        <title>Genome sequences and population genomics provide insights into the demographic history, inbreeding, and mutation load of two 'living fossil' tree species of Dipteronia.</title>
        <authorList>
            <person name="Feng Y."/>
            <person name="Comes H.P."/>
            <person name="Chen J."/>
            <person name="Zhu S."/>
            <person name="Lu R."/>
            <person name="Zhang X."/>
            <person name="Li P."/>
            <person name="Qiu J."/>
            <person name="Olsen K.M."/>
            <person name="Qiu Y."/>
        </authorList>
    </citation>
    <scope>NUCLEOTIDE SEQUENCE</scope>
    <source>
        <strain evidence="1">KIB01</strain>
    </source>
</reference>
<organism evidence="1 2">
    <name type="scientific">Dipteronia dyeriana</name>
    <dbReference type="NCBI Taxonomy" id="168575"/>
    <lineage>
        <taxon>Eukaryota</taxon>
        <taxon>Viridiplantae</taxon>
        <taxon>Streptophyta</taxon>
        <taxon>Embryophyta</taxon>
        <taxon>Tracheophyta</taxon>
        <taxon>Spermatophyta</taxon>
        <taxon>Magnoliopsida</taxon>
        <taxon>eudicotyledons</taxon>
        <taxon>Gunneridae</taxon>
        <taxon>Pentapetalae</taxon>
        <taxon>rosids</taxon>
        <taxon>malvids</taxon>
        <taxon>Sapindales</taxon>
        <taxon>Sapindaceae</taxon>
        <taxon>Hippocastanoideae</taxon>
        <taxon>Acereae</taxon>
        <taxon>Dipteronia</taxon>
    </lineage>
</organism>
<keyword evidence="2" id="KW-1185">Reference proteome</keyword>
<dbReference type="EMBL" id="JANJYI010000007">
    <property type="protein sequence ID" value="KAK2641823.1"/>
    <property type="molecule type" value="Genomic_DNA"/>
</dbReference>
<name>A0AAD9WTD6_9ROSI</name>
<sequence length="376" mass="41357">MDEINATVITSANSGRMGFTRGNSSPDAVKRVVSSSSMMMKKNSLDQRDCEYPRVKPTGAGNDSVRYHIKKMDPICKTRKKSSISHQLLVDEDVDLKQLDTDRCLDDRECMWLSSCCSSPTFFFEEHRLSGPFHLVADDRLISRLSTLADSYLRLDKGSMPFNNGSCSDYMKETSLAPETTTSDTEQILVKALKEKRSGATLPLNSPGNDAVDSYLTSPDSAKSSCGKRFDDFQSCDESLTLTRIDFDSCYPISSDTEGKGYLNLDEDSLVNLDGEDSRWIADTDSEWDNFSFGFPSPSYRSSCGSEAKSSNISASPAFEVEHGKLQHDLSSEPASEATNLEDSSEDDLCSGPLVANTIGVPRKLGNAFLCLRGRV</sequence>
<dbReference type="PANTHER" id="PTHR36707:SF1">
    <property type="entry name" value="T20M3.17 PROTEIN"/>
    <property type="match status" value="1"/>
</dbReference>
<dbReference type="AlphaFoldDB" id="A0AAD9WTD6"/>
<proteinExistence type="predicted"/>